<evidence type="ECO:0000259" key="3">
    <source>
        <dbReference type="Pfam" id="PF01926"/>
    </source>
</evidence>
<protein>
    <recommendedName>
        <fullName evidence="3">G domain-containing protein</fullName>
    </recommendedName>
</protein>
<dbReference type="InterPro" id="IPR015946">
    <property type="entry name" value="KH_dom-like_a/b"/>
</dbReference>
<gene>
    <name evidence="4" type="ORF">CCMP2556_LOCUS52552</name>
</gene>
<dbReference type="PANTHER" id="PTHR42698">
    <property type="entry name" value="GTPASE ERA"/>
    <property type="match status" value="1"/>
</dbReference>
<dbReference type="InterPro" id="IPR005662">
    <property type="entry name" value="GTPase_Era-like"/>
</dbReference>
<name>A0ABP0SMG6_9DINO</name>
<comment type="caution">
    <text evidence="4">The sequence shown here is derived from an EMBL/GenBank/DDBJ whole genome shotgun (WGS) entry which is preliminary data.</text>
</comment>
<evidence type="ECO:0000256" key="1">
    <source>
        <dbReference type="ARBA" id="ARBA00022741"/>
    </source>
</evidence>
<dbReference type="SUPFAM" id="SSF52540">
    <property type="entry name" value="P-loop containing nucleoside triphosphate hydrolases"/>
    <property type="match status" value="1"/>
</dbReference>
<evidence type="ECO:0000313" key="5">
    <source>
        <dbReference type="Proteomes" id="UP001642484"/>
    </source>
</evidence>
<proteinExistence type="inferred from homology"/>
<evidence type="ECO:0000313" key="4">
    <source>
        <dbReference type="EMBL" id="CAK9113573.1"/>
    </source>
</evidence>
<dbReference type="SUPFAM" id="SSF54814">
    <property type="entry name" value="Prokaryotic type KH domain (KH-domain type II)"/>
    <property type="match status" value="1"/>
</dbReference>
<dbReference type="InterPro" id="IPR009019">
    <property type="entry name" value="KH_sf_prok-type"/>
</dbReference>
<dbReference type="HAMAP" id="MF_00367">
    <property type="entry name" value="GTPase_Era"/>
    <property type="match status" value="1"/>
</dbReference>
<dbReference type="Pfam" id="PF01926">
    <property type="entry name" value="MMR_HSR1"/>
    <property type="match status" value="1"/>
</dbReference>
<evidence type="ECO:0000256" key="2">
    <source>
        <dbReference type="ARBA" id="ARBA00023134"/>
    </source>
</evidence>
<keyword evidence="5" id="KW-1185">Reference proteome</keyword>
<dbReference type="InterPro" id="IPR030388">
    <property type="entry name" value="G_ERA_dom"/>
</dbReference>
<dbReference type="CDD" id="cd04163">
    <property type="entry name" value="Era"/>
    <property type="match status" value="1"/>
</dbReference>
<dbReference type="InterPro" id="IPR006073">
    <property type="entry name" value="GTP-bd"/>
</dbReference>
<keyword evidence="1" id="KW-0547">Nucleotide-binding</keyword>
<sequence length="509" mass="56509">MEIPRFLHQPATAATAAAAGIPQHVRPVDSQSQCQSRWIREGLAVSGFAVAVLSNQLPRKGTRARMHLMAQPVPRETSGTDDISSGFSVKPGTELEAMISELRDLEVSRPGAQESASEAKADEVADESLEAEALDIKHIDRSGQVAVLGVPNSGKSSLVNELVGTKVSIVSAKPQTTRQRILGLALLAPRPGMPLTTQAIFADTAGIMDIGQNVSEFGFRHKRKRLFRQNRLHKAMVKTAWKQTKASDAVFWVLDASKCFLYGDYMPPSPELDGVSIGAVVEDSWWLHPELAEELAFLRKLKRSNMKVSVVLNKVDLLRDMAVDVEDFTLKMREQLSSDLGRTQDGEEILDNIWPTSVLKDPVSLAPIKRWLCENLPKQSPIYPLENISDVPARVVASEITREKLFGVLREEVPYHLTVVNAVWRQEPDGKLLLGQKVVVATEGQSRIVRAWLRQITEDAEREISGTLNFGRSVELHFQVQVDPKWAENEEYYEDVQGLLDRSGSLAFP</sequence>
<dbReference type="Gene3D" id="3.40.50.300">
    <property type="entry name" value="P-loop containing nucleotide triphosphate hydrolases"/>
    <property type="match status" value="1"/>
</dbReference>
<dbReference type="InterPro" id="IPR027417">
    <property type="entry name" value="P-loop_NTPase"/>
</dbReference>
<dbReference type="Proteomes" id="UP001642484">
    <property type="component" value="Unassembled WGS sequence"/>
</dbReference>
<dbReference type="EMBL" id="CAXAMN010027883">
    <property type="protein sequence ID" value="CAK9113573.1"/>
    <property type="molecule type" value="Genomic_DNA"/>
</dbReference>
<organism evidence="4 5">
    <name type="scientific">Durusdinium trenchii</name>
    <dbReference type="NCBI Taxonomy" id="1381693"/>
    <lineage>
        <taxon>Eukaryota</taxon>
        <taxon>Sar</taxon>
        <taxon>Alveolata</taxon>
        <taxon>Dinophyceae</taxon>
        <taxon>Suessiales</taxon>
        <taxon>Symbiodiniaceae</taxon>
        <taxon>Durusdinium</taxon>
    </lineage>
</organism>
<feature type="domain" description="G" evidence="3">
    <location>
        <begin position="144"/>
        <end position="257"/>
    </location>
</feature>
<reference evidence="4 5" key="1">
    <citation type="submission" date="2024-02" db="EMBL/GenBank/DDBJ databases">
        <authorList>
            <person name="Chen Y."/>
            <person name="Shah S."/>
            <person name="Dougan E. K."/>
            <person name="Thang M."/>
            <person name="Chan C."/>
        </authorList>
    </citation>
    <scope>NUCLEOTIDE SEQUENCE [LARGE SCALE GENOMIC DNA]</scope>
</reference>
<keyword evidence="2" id="KW-0342">GTP-binding</keyword>
<dbReference type="PANTHER" id="PTHR42698:SF2">
    <property type="entry name" value="GTPASE ERA-LIKE, CHLOROPLASTIC"/>
    <property type="match status" value="1"/>
</dbReference>
<dbReference type="Gene3D" id="3.30.300.20">
    <property type="match status" value="1"/>
</dbReference>
<accession>A0ABP0SMG6</accession>